<reference evidence="1" key="1">
    <citation type="submission" date="2021-09" db="EMBL/GenBank/DDBJ databases">
        <title>The genome of Mauremys mutica provides insights into the evolution of semi-aquatic lifestyle.</title>
        <authorList>
            <person name="Gong S."/>
            <person name="Gao Y."/>
        </authorList>
    </citation>
    <scope>NUCLEOTIDE SEQUENCE</scope>
    <source>
        <strain evidence="1">MM-2020</strain>
        <tissue evidence="1">Muscle</tissue>
    </source>
</reference>
<dbReference type="EMBL" id="JAHDVG010000464">
    <property type="protein sequence ID" value="KAH1184647.1"/>
    <property type="molecule type" value="Genomic_DNA"/>
</dbReference>
<dbReference type="Proteomes" id="UP000827986">
    <property type="component" value="Unassembled WGS sequence"/>
</dbReference>
<evidence type="ECO:0000313" key="1">
    <source>
        <dbReference type="EMBL" id="KAH1184647.1"/>
    </source>
</evidence>
<proteinExistence type="predicted"/>
<comment type="caution">
    <text evidence="1">The sequence shown here is derived from an EMBL/GenBank/DDBJ whole genome shotgun (WGS) entry which is preliminary data.</text>
</comment>
<organism evidence="1 2">
    <name type="scientific">Mauremys mutica</name>
    <name type="common">yellowpond turtle</name>
    <dbReference type="NCBI Taxonomy" id="74926"/>
    <lineage>
        <taxon>Eukaryota</taxon>
        <taxon>Metazoa</taxon>
        <taxon>Chordata</taxon>
        <taxon>Craniata</taxon>
        <taxon>Vertebrata</taxon>
        <taxon>Euteleostomi</taxon>
        <taxon>Archelosauria</taxon>
        <taxon>Testudinata</taxon>
        <taxon>Testudines</taxon>
        <taxon>Cryptodira</taxon>
        <taxon>Durocryptodira</taxon>
        <taxon>Testudinoidea</taxon>
        <taxon>Geoemydidae</taxon>
        <taxon>Geoemydinae</taxon>
        <taxon>Mauremys</taxon>
    </lineage>
</organism>
<accession>A0A9D4B1I2</accession>
<protein>
    <submittedName>
        <fullName evidence="1">Uncharacterized protein</fullName>
    </submittedName>
</protein>
<name>A0A9D4B1I2_9SAUR</name>
<keyword evidence="2" id="KW-1185">Reference proteome</keyword>
<sequence length="129" mass="14004">MDTRMDTTHMDTRMDTTRMDTRMDTTHMDPRCPVDLDALLDALLLLGVIPPGALMGTIKSTSIRSMAMVTMDTSMEVDPAAVLTRIKKAPPTGLAHICGTAAAETKYNLRTSVSSLQFTLLLPFASSSK</sequence>
<evidence type="ECO:0000313" key="2">
    <source>
        <dbReference type="Proteomes" id="UP000827986"/>
    </source>
</evidence>
<dbReference type="AlphaFoldDB" id="A0A9D4B1I2"/>
<gene>
    <name evidence="1" type="ORF">KIL84_012588</name>
</gene>